<comment type="caution">
    <text evidence="4">The sequence shown here is derived from an EMBL/GenBank/DDBJ whole genome shotgun (WGS) entry which is preliminary data.</text>
</comment>
<gene>
    <name evidence="4" type="ORF">EUX98_g1529</name>
</gene>
<feature type="transmembrane region" description="Helical" evidence="2">
    <location>
        <begin position="47"/>
        <end position="71"/>
    </location>
</feature>
<keyword evidence="3" id="KW-0732">Signal</keyword>
<accession>A0A4S4N9M5</accession>
<evidence type="ECO:0000256" key="2">
    <source>
        <dbReference type="SAM" id="Phobius"/>
    </source>
</evidence>
<reference evidence="4 5" key="1">
    <citation type="submission" date="2019-02" db="EMBL/GenBank/DDBJ databases">
        <title>Genome sequencing of the rare red list fungi Antrodiella citrinella (Flaviporus citrinellus).</title>
        <authorList>
            <person name="Buettner E."/>
            <person name="Kellner H."/>
        </authorList>
    </citation>
    <scope>NUCLEOTIDE SEQUENCE [LARGE SCALE GENOMIC DNA]</scope>
    <source>
        <strain evidence="4 5">DSM 108506</strain>
    </source>
</reference>
<evidence type="ECO:0000313" key="4">
    <source>
        <dbReference type="EMBL" id="THH32660.1"/>
    </source>
</evidence>
<dbReference type="Proteomes" id="UP000308730">
    <property type="component" value="Unassembled WGS sequence"/>
</dbReference>
<protein>
    <recommendedName>
        <fullName evidence="6">MARVEL domain-containing protein</fullName>
    </recommendedName>
</protein>
<sequence>MRINSSGSSASALIYTVATLVAASFLPTAQAFCFFDDEDFEHCRLSNGARVGIAIGLVIIALGLLLALYTYSRRRQMQRNMAFTQQQQQPAPQYYNGPPQNYQAGYQPSYNYGGGYGQPTYDPNAPQFPPKSYTGYDPTTGFASPAGPPPGYSNPPAGKN</sequence>
<dbReference type="OrthoDB" id="2758522at2759"/>
<keyword evidence="2" id="KW-0472">Membrane</keyword>
<evidence type="ECO:0000256" key="1">
    <source>
        <dbReference type="SAM" id="MobiDB-lite"/>
    </source>
</evidence>
<name>A0A4S4N9M5_9APHY</name>
<feature type="region of interest" description="Disordered" evidence="1">
    <location>
        <begin position="81"/>
        <end position="160"/>
    </location>
</feature>
<proteinExistence type="predicted"/>
<dbReference type="EMBL" id="SGPM01000017">
    <property type="protein sequence ID" value="THH32660.1"/>
    <property type="molecule type" value="Genomic_DNA"/>
</dbReference>
<dbReference type="AlphaFoldDB" id="A0A4S4N9M5"/>
<keyword evidence="5" id="KW-1185">Reference proteome</keyword>
<evidence type="ECO:0000313" key="5">
    <source>
        <dbReference type="Proteomes" id="UP000308730"/>
    </source>
</evidence>
<keyword evidence="2" id="KW-1133">Transmembrane helix</keyword>
<evidence type="ECO:0000256" key="3">
    <source>
        <dbReference type="SAM" id="SignalP"/>
    </source>
</evidence>
<feature type="compositionally biased region" description="Low complexity" evidence="1">
    <location>
        <begin position="85"/>
        <end position="104"/>
    </location>
</feature>
<evidence type="ECO:0008006" key="6">
    <source>
        <dbReference type="Google" id="ProtNLM"/>
    </source>
</evidence>
<feature type="chain" id="PRO_5020200427" description="MARVEL domain-containing protein" evidence="3">
    <location>
        <begin position="32"/>
        <end position="160"/>
    </location>
</feature>
<feature type="signal peptide" evidence="3">
    <location>
        <begin position="1"/>
        <end position="31"/>
    </location>
</feature>
<organism evidence="4 5">
    <name type="scientific">Antrodiella citrinella</name>
    <dbReference type="NCBI Taxonomy" id="2447956"/>
    <lineage>
        <taxon>Eukaryota</taxon>
        <taxon>Fungi</taxon>
        <taxon>Dikarya</taxon>
        <taxon>Basidiomycota</taxon>
        <taxon>Agaricomycotina</taxon>
        <taxon>Agaricomycetes</taxon>
        <taxon>Polyporales</taxon>
        <taxon>Steccherinaceae</taxon>
        <taxon>Antrodiella</taxon>
    </lineage>
</organism>
<keyword evidence="2" id="KW-0812">Transmembrane</keyword>